<proteinExistence type="inferred from homology"/>
<dbReference type="GO" id="GO:0006813">
    <property type="term" value="P:potassium ion transport"/>
    <property type="evidence" value="ECO:0007669"/>
    <property type="project" value="InterPro"/>
</dbReference>
<sequence>MGAQTKMSTTVMPDQITPKILVIYAHPEPLNSIANQTMLLNIASLSHVTVHDLYATYPDFFIDVHAEQQKLLEHDVIVFQHPLYMYSCPALLKEWFDRVLAKGFAFGGQTALHGKYWRSVITTGGKKEAFDERGYNKYPLDQILQPFELTAALCCMNWMEPLVLYWSRNVSDMERYQHAEHYRHWLQHPLATQGELDGVKR</sequence>
<dbReference type="PANTHER" id="PTHR47307:SF1">
    <property type="entry name" value="GLUTATHIONE-REGULATED POTASSIUM-EFFLUX SYSTEM ANCILLARY PROTEIN KEFG"/>
    <property type="match status" value="1"/>
</dbReference>
<dbReference type="GO" id="GO:0010181">
    <property type="term" value="F:FMN binding"/>
    <property type="evidence" value="ECO:0007669"/>
    <property type="project" value="TreeGrafter"/>
</dbReference>
<organism evidence="8 9">
    <name type="scientific">Vibrio ordalii FS-238</name>
    <dbReference type="NCBI Taxonomy" id="617133"/>
    <lineage>
        <taxon>Bacteria</taxon>
        <taxon>Pseudomonadati</taxon>
        <taxon>Pseudomonadota</taxon>
        <taxon>Gammaproteobacteria</taxon>
        <taxon>Vibrionales</taxon>
        <taxon>Vibrionaceae</taxon>
        <taxon>Vibrio</taxon>
    </lineage>
</organism>
<protein>
    <recommendedName>
        <fullName evidence="6">Glutathione-regulated potassium-efflux system ancillary protein KefG</fullName>
    </recommendedName>
    <alternativeName>
        <fullName evidence="6">Putative quinone oxidoreductase KefG</fullName>
        <ecNumber evidence="6">1.6.5.2</ecNumber>
    </alternativeName>
</protein>
<dbReference type="PANTHER" id="PTHR47307">
    <property type="entry name" value="GLUTATHIONE-REGULATED POTASSIUM-EFFLUX SYSTEM ANCILLARY PROTEIN KEFG"/>
    <property type="match status" value="1"/>
</dbReference>
<evidence type="ECO:0000256" key="4">
    <source>
        <dbReference type="ARBA" id="ARBA00023027"/>
    </source>
</evidence>
<dbReference type="GO" id="GO:0003955">
    <property type="term" value="F:NAD(P)H dehydrogenase (quinone) activity"/>
    <property type="evidence" value="ECO:0007669"/>
    <property type="project" value="UniProtKB-UniRule"/>
</dbReference>
<dbReference type="InterPro" id="IPR029039">
    <property type="entry name" value="Flavoprotein-like_sf"/>
</dbReference>
<evidence type="ECO:0000259" key="7">
    <source>
        <dbReference type="Pfam" id="PF02525"/>
    </source>
</evidence>
<dbReference type="GO" id="GO:0009055">
    <property type="term" value="F:electron transfer activity"/>
    <property type="evidence" value="ECO:0007669"/>
    <property type="project" value="TreeGrafter"/>
</dbReference>
<evidence type="ECO:0000313" key="8">
    <source>
        <dbReference type="EMBL" id="OEE32557.1"/>
    </source>
</evidence>
<comment type="function">
    <text evidence="6">Regulatory subunit of a potassium efflux system that confers protection against electrophiles. Required for full activity of KefB.</text>
</comment>
<dbReference type="EMBL" id="AJYS02000253">
    <property type="protein sequence ID" value="OEE32557.1"/>
    <property type="molecule type" value="Genomic_DNA"/>
</dbReference>
<keyword evidence="3 6" id="KW-0560">Oxidoreductase</keyword>
<name>A0A853R1W6_9VIBR</name>
<gene>
    <name evidence="6" type="primary">kefG</name>
    <name evidence="8" type="ORF">A1QS_08980</name>
</gene>
<dbReference type="EC" id="1.6.5.2" evidence="6"/>
<evidence type="ECO:0000256" key="5">
    <source>
        <dbReference type="ARBA" id="ARBA00023136"/>
    </source>
</evidence>
<reference evidence="8 9" key="1">
    <citation type="journal article" date="2012" name="Science">
        <title>Ecological populations of bacteria act as socially cohesive units of antibiotic production and resistance.</title>
        <authorList>
            <person name="Cordero O.X."/>
            <person name="Wildschutte H."/>
            <person name="Kirkup B."/>
            <person name="Proehl S."/>
            <person name="Ngo L."/>
            <person name="Hussain F."/>
            <person name="Le Roux F."/>
            <person name="Mincer T."/>
            <person name="Polz M.F."/>
        </authorList>
    </citation>
    <scope>NUCLEOTIDE SEQUENCE [LARGE SCALE GENOMIC DNA]</scope>
    <source>
        <strain evidence="8 9">FS-238</strain>
    </source>
</reference>
<comment type="subunit">
    <text evidence="6">Interacts with KefB.</text>
</comment>
<dbReference type="InterPro" id="IPR046980">
    <property type="entry name" value="KefG/KefF"/>
</dbReference>
<dbReference type="FunFam" id="3.40.50.360:FF:000013">
    <property type="entry name" value="Glutathione-regulated potassium-efflux system ancillary protein KefG"/>
    <property type="match status" value="1"/>
</dbReference>
<dbReference type="InterPro" id="IPR023947">
    <property type="entry name" value="K_H_efflux_KefG"/>
</dbReference>
<keyword evidence="4 6" id="KW-0520">NAD</keyword>
<feature type="domain" description="Flavodoxin-like fold" evidence="7">
    <location>
        <begin position="19"/>
        <end position="184"/>
    </location>
</feature>
<keyword evidence="5 6" id="KW-0472">Membrane</keyword>
<comment type="similarity">
    <text evidence="6">Belongs to the NAD(P)H dehydrogenase (quinone) family. KefG subfamily.</text>
</comment>
<comment type="catalytic activity">
    <reaction evidence="6">
        <text>a quinone + NADPH + H(+) = a quinol + NADP(+)</text>
        <dbReference type="Rhea" id="RHEA:46164"/>
        <dbReference type="ChEBI" id="CHEBI:15378"/>
        <dbReference type="ChEBI" id="CHEBI:24646"/>
        <dbReference type="ChEBI" id="CHEBI:57783"/>
        <dbReference type="ChEBI" id="CHEBI:58349"/>
        <dbReference type="ChEBI" id="CHEBI:132124"/>
        <dbReference type="EC" id="1.6.5.2"/>
    </reaction>
</comment>
<comment type="catalytic activity">
    <reaction evidence="6">
        <text>a quinone + NADH + H(+) = a quinol + NAD(+)</text>
        <dbReference type="Rhea" id="RHEA:46160"/>
        <dbReference type="ChEBI" id="CHEBI:15378"/>
        <dbReference type="ChEBI" id="CHEBI:24646"/>
        <dbReference type="ChEBI" id="CHEBI:57540"/>
        <dbReference type="ChEBI" id="CHEBI:57945"/>
        <dbReference type="ChEBI" id="CHEBI:132124"/>
        <dbReference type="EC" id="1.6.5.2"/>
    </reaction>
</comment>
<evidence type="ECO:0000256" key="2">
    <source>
        <dbReference type="ARBA" id="ARBA00022519"/>
    </source>
</evidence>
<evidence type="ECO:0000256" key="1">
    <source>
        <dbReference type="ARBA" id="ARBA00022475"/>
    </source>
</evidence>
<dbReference type="HAMAP" id="MF_01415">
    <property type="entry name" value="K_H_efflux_KefG"/>
    <property type="match status" value="1"/>
</dbReference>
<dbReference type="Pfam" id="PF02525">
    <property type="entry name" value="Flavodoxin_2"/>
    <property type="match status" value="1"/>
</dbReference>
<dbReference type="GO" id="GO:1901381">
    <property type="term" value="P:positive regulation of potassium ion transmembrane transport"/>
    <property type="evidence" value="ECO:0007669"/>
    <property type="project" value="UniProtKB-UniRule"/>
</dbReference>
<dbReference type="SUPFAM" id="SSF52218">
    <property type="entry name" value="Flavoproteins"/>
    <property type="match status" value="1"/>
</dbReference>
<evidence type="ECO:0000256" key="6">
    <source>
        <dbReference type="HAMAP-Rule" id="MF_01415"/>
    </source>
</evidence>
<dbReference type="Gene3D" id="3.40.50.360">
    <property type="match status" value="1"/>
</dbReference>
<dbReference type="AlphaFoldDB" id="A0A853R1W6"/>
<evidence type="ECO:0000313" key="9">
    <source>
        <dbReference type="Proteomes" id="UP000094808"/>
    </source>
</evidence>
<dbReference type="Proteomes" id="UP000094808">
    <property type="component" value="Unassembled WGS sequence"/>
</dbReference>
<keyword evidence="9" id="KW-1185">Reference proteome</keyword>
<dbReference type="GO" id="GO:0005886">
    <property type="term" value="C:plasma membrane"/>
    <property type="evidence" value="ECO:0007669"/>
    <property type="project" value="UniProtKB-SubCell"/>
</dbReference>
<keyword evidence="2 6" id="KW-0997">Cell inner membrane</keyword>
<keyword evidence="1 6" id="KW-1003">Cell membrane</keyword>
<accession>A0A853R1W6</accession>
<dbReference type="InterPro" id="IPR003680">
    <property type="entry name" value="Flavodoxin_fold"/>
</dbReference>
<evidence type="ECO:0000256" key="3">
    <source>
        <dbReference type="ARBA" id="ARBA00023002"/>
    </source>
</evidence>
<comment type="caution">
    <text evidence="8">The sequence shown here is derived from an EMBL/GenBank/DDBJ whole genome shotgun (WGS) entry which is preliminary data.</text>
</comment>
<dbReference type="NCBIfam" id="NF003430">
    <property type="entry name" value="PRK04930.1"/>
    <property type="match status" value="1"/>
</dbReference>
<comment type="subcellular location">
    <subcellularLocation>
        <location evidence="6">Cell inner membrane</location>
        <topology evidence="6">Peripheral membrane protein</topology>
        <orientation evidence="6">Cytoplasmic side</orientation>
    </subcellularLocation>
</comment>